<evidence type="ECO:0000313" key="2">
    <source>
        <dbReference type="EMBL" id="ALU31869.1"/>
    </source>
</evidence>
<dbReference type="GeneID" id="58788694"/>
<protein>
    <submittedName>
        <fullName evidence="2">Conjugal transfer protein</fullName>
    </submittedName>
</protein>
<accession>A0A0U2NF69</accession>
<proteinExistence type="predicted"/>
<dbReference type="Proteomes" id="UP000060043">
    <property type="component" value="Chromosome"/>
</dbReference>
<sequence>MFVVKAKDPKDIIKLAKQYSDYPMELILYINNPRVIGGLRLKRKVEIIRAD</sequence>
<dbReference type="EMBL" id="CP013695">
    <property type="protein sequence ID" value="ALU31869.1"/>
    <property type="molecule type" value="Genomic_DNA"/>
</dbReference>
<reference evidence="3 4" key="1">
    <citation type="submission" date="2015-12" db="EMBL/GenBank/DDBJ databases">
        <title>A stable core within a dynamic pangenome in Sulfolobus acidocaldarius.</title>
        <authorList>
            <person name="Anderson R."/>
            <person name="Kouris A."/>
            <person name="Seward C."/>
            <person name="Campbell K."/>
            <person name="Whitaker R."/>
        </authorList>
    </citation>
    <scope>NUCLEOTIDE SEQUENCE [LARGE SCALE GENOMIC DNA]</scope>
    <source>
        <strain evidence="1 4">GG12-C01-09</strain>
        <strain evidence="2 3">NG05B_CO5_07</strain>
    </source>
</reference>
<organism evidence="2 3">
    <name type="scientific">Sulfolobus acidocaldarius</name>
    <dbReference type="NCBI Taxonomy" id="2285"/>
    <lineage>
        <taxon>Archaea</taxon>
        <taxon>Thermoproteota</taxon>
        <taxon>Thermoprotei</taxon>
        <taxon>Sulfolobales</taxon>
        <taxon>Sulfolobaceae</taxon>
        <taxon>Sulfolobus</taxon>
    </lineage>
</organism>
<dbReference type="Proteomes" id="UP000065473">
    <property type="component" value="Chromosome"/>
</dbReference>
<dbReference type="AlphaFoldDB" id="A0A0U2NF69"/>
<gene>
    <name evidence="1" type="ORF">ATY89_03780</name>
    <name evidence="2" type="ORF">ATZ20_06805</name>
</gene>
<evidence type="ECO:0000313" key="1">
    <source>
        <dbReference type="EMBL" id="ALU29143.1"/>
    </source>
</evidence>
<dbReference type="OrthoDB" id="44433at2157"/>
<dbReference type="EMBL" id="CP013694">
    <property type="protein sequence ID" value="ALU29143.1"/>
    <property type="molecule type" value="Genomic_DNA"/>
</dbReference>
<evidence type="ECO:0000313" key="4">
    <source>
        <dbReference type="Proteomes" id="UP000065473"/>
    </source>
</evidence>
<name>A0A0U2NF69_9CREN</name>
<evidence type="ECO:0000313" key="3">
    <source>
        <dbReference type="Proteomes" id="UP000060043"/>
    </source>
</evidence>
<dbReference type="RefSeq" id="WP_011277419.1">
    <property type="nucleotide sequence ID" value="NZ_BHWZ01000001.1"/>
</dbReference>